<dbReference type="EMBL" id="KQ087199">
    <property type="protein sequence ID" value="KLT43013.1"/>
    <property type="molecule type" value="Genomic_DNA"/>
</dbReference>
<sequence>MLPRLRRRRKSIPVRPVVLLTDPAIYHYRSDLYPRRPCPYPTNKMTMDVDDCPSPLITLPAISVASPSPSKRPAPLKLQHKDTPLPSIGDLFEGVNIKTPFSPFARLARNHFNGDLPALSPFPPLRSPLSVPSLSLQPATPLAGQNTTADATYVPTEQLVNNDFEIDPSLAETEASTPLNTPPDMPLPAMAIIPGRSPLRCGNVSSARNVLVDASPGRSYSSQAPSSWPYRTMNNGWDTQSIAPRQIGGSPSPAPESVYDEPVGPMELEPQANTWAPADVPRTGYFAPRAPADDYTRLLAPKDGFFPTPAPTPPVQNAWAGGAPCTPPNQRRALPAYVHSAPTYIPTPYASPSPERALYHTVPPGATFEQWSSAGYNLAAPWSEGHARTASPAFSERSMDPSPSLSRAHLYDNAYAYAGPSSYAGPSGTSTSAGTSAGPMRPGTVHGRARHTPVPRKRSTTGVALNQFAQLTSNLIYPSYPGAIRQWAPVVIDPATPVPPEYRDKRGFWEDDTFWTWDSTIKTHMRCLRICAQCHCDRPGAKTWRRSHIQQDTSVCFLPPKRQR</sequence>
<protein>
    <submittedName>
        <fullName evidence="2">Uncharacterized protein</fullName>
    </submittedName>
</protein>
<dbReference type="RefSeq" id="XP_018279504.1">
    <property type="nucleotide sequence ID" value="XM_018425991.1"/>
</dbReference>
<feature type="region of interest" description="Disordered" evidence="1">
    <location>
        <begin position="423"/>
        <end position="459"/>
    </location>
</feature>
<dbReference type="AlphaFoldDB" id="A0A0J0XPJ0"/>
<reference evidence="2 3" key="1">
    <citation type="submission" date="2015-03" db="EMBL/GenBank/DDBJ databases">
        <title>Genomics and transcriptomics of the oil-accumulating basidiomycete yeast T. oleaginosus allow insights into substrate utilization and the diverse evolutionary trajectories of mating systems in fungi.</title>
        <authorList>
            <consortium name="DOE Joint Genome Institute"/>
            <person name="Kourist R."/>
            <person name="Kracht O."/>
            <person name="Bracharz F."/>
            <person name="Lipzen A."/>
            <person name="Nolan M."/>
            <person name="Ohm R."/>
            <person name="Grigoriev I."/>
            <person name="Sun S."/>
            <person name="Heitman J."/>
            <person name="Bruck T."/>
            <person name="Nowrousian M."/>
        </authorList>
    </citation>
    <scope>NUCLEOTIDE SEQUENCE [LARGE SCALE GENOMIC DNA]</scope>
    <source>
        <strain evidence="2 3">IBC0246</strain>
    </source>
</reference>
<dbReference type="GeneID" id="28986594"/>
<feature type="compositionally biased region" description="Low complexity" evidence="1">
    <location>
        <begin position="423"/>
        <end position="439"/>
    </location>
</feature>
<feature type="compositionally biased region" description="Basic residues" evidence="1">
    <location>
        <begin position="447"/>
        <end position="459"/>
    </location>
</feature>
<evidence type="ECO:0000313" key="2">
    <source>
        <dbReference type="EMBL" id="KLT43013.1"/>
    </source>
</evidence>
<evidence type="ECO:0000256" key="1">
    <source>
        <dbReference type="SAM" id="MobiDB-lite"/>
    </source>
</evidence>
<evidence type="ECO:0000313" key="3">
    <source>
        <dbReference type="Proteomes" id="UP000053611"/>
    </source>
</evidence>
<proteinExistence type="predicted"/>
<dbReference type="Proteomes" id="UP000053611">
    <property type="component" value="Unassembled WGS sequence"/>
</dbReference>
<gene>
    <name evidence="2" type="ORF">CC85DRAFT_311953</name>
</gene>
<organism evidence="2 3">
    <name type="scientific">Cutaneotrichosporon oleaginosum</name>
    <dbReference type="NCBI Taxonomy" id="879819"/>
    <lineage>
        <taxon>Eukaryota</taxon>
        <taxon>Fungi</taxon>
        <taxon>Dikarya</taxon>
        <taxon>Basidiomycota</taxon>
        <taxon>Agaricomycotina</taxon>
        <taxon>Tremellomycetes</taxon>
        <taxon>Trichosporonales</taxon>
        <taxon>Trichosporonaceae</taxon>
        <taxon>Cutaneotrichosporon</taxon>
    </lineage>
</organism>
<keyword evidence="3" id="KW-1185">Reference proteome</keyword>
<accession>A0A0J0XPJ0</accession>
<name>A0A0J0XPJ0_9TREE</name>